<gene>
    <name evidence="1" type="ORF">KUDE01_006665</name>
</gene>
<dbReference type="AlphaFoldDB" id="A0AAD9AZX8"/>
<evidence type="ECO:0000313" key="1">
    <source>
        <dbReference type="EMBL" id="KAK1874917.1"/>
    </source>
</evidence>
<sequence>MMGKEEEWEGVKEMEDVEEELGTESSVDMCFCQPGSSGCCLFFPTLSIRECR</sequence>
<proteinExistence type="predicted"/>
<comment type="caution">
    <text evidence="1">The sequence shown here is derived from an EMBL/GenBank/DDBJ whole genome shotgun (WGS) entry which is preliminary data.</text>
</comment>
<dbReference type="Proteomes" id="UP001228049">
    <property type="component" value="Unassembled WGS sequence"/>
</dbReference>
<feature type="non-terminal residue" evidence="1">
    <location>
        <position position="52"/>
    </location>
</feature>
<accession>A0AAD9AZX8</accession>
<name>A0AAD9AZX8_DISEL</name>
<organism evidence="1 2">
    <name type="scientific">Dissostichus eleginoides</name>
    <name type="common">Patagonian toothfish</name>
    <name type="synonym">Dissostichus amissus</name>
    <dbReference type="NCBI Taxonomy" id="100907"/>
    <lineage>
        <taxon>Eukaryota</taxon>
        <taxon>Metazoa</taxon>
        <taxon>Chordata</taxon>
        <taxon>Craniata</taxon>
        <taxon>Vertebrata</taxon>
        <taxon>Euteleostomi</taxon>
        <taxon>Actinopterygii</taxon>
        <taxon>Neopterygii</taxon>
        <taxon>Teleostei</taxon>
        <taxon>Neoteleostei</taxon>
        <taxon>Acanthomorphata</taxon>
        <taxon>Eupercaria</taxon>
        <taxon>Perciformes</taxon>
        <taxon>Notothenioidei</taxon>
        <taxon>Nototheniidae</taxon>
        <taxon>Dissostichus</taxon>
    </lineage>
</organism>
<evidence type="ECO:0000313" key="2">
    <source>
        <dbReference type="Proteomes" id="UP001228049"/>
    </source>
</evidence>
<dbReference type="EMBL" id="JASDAP010000486">
    <property type="protein sequence ID" value="KAK1874917.1"/>
    <property type="molecule type" value="Genomic_DNA"/>
</dbReference>
<protein>
    <submittedName>
        <fullName evidence="1">Wiskott-Aldrich syndrome protein family member 2</fullName>
    </submittedName>
</protein>
<reference evidence="1" key="1">
    <citation type="submission" date="2023-04" db="EMBL/GenBank/DDBJ databases">
        <title>Chromosome-level genome of Chaenocephalus aceratus.</title>
        <authorList>
            <person name="Park H."/>
        </authorList>
    </citation>
    <scope>NUCLEOTIDE SEQUENCE</scope>
    <source>
        <strain evidence="1">DE</strain>
        <tissue evidence="1">Muscle</tissue>
    </source>
</reference>
<keyword evidence="2" id="KW-1185">Reference proteome</keyword>